<dbReference type="AlphaFoldDB" id="A0A8A1MCA3"/>
<dbReference type="PANTHER" id="PTHR21310:SF37">
    <property type="entry name" value="AMINOGLYCOSIDE PHOSPHOTRANSFERASE DOMAIN-CONTAINING PROTEIN"/>
    <property type="match status" value="1"/>
</dbReference>
<proteinExistence type="predicted"/>
<organism evidence="1 2">
    <name type="scientific">Ajellomyces capsulatus</name>
    <name type="common">Darling's disease fungus</name>
    <name type="synonym">Histoplasma capsulatum</name>
    <dbReference type="NCBI Taxonomy" id="5037"/>
    <lineage>
        <taxon>Eukaryota</taxon>
        <taxon>Fungi</taxon>
        <taxon>Dikarya</taxon>
        <taxon>Ascomycota</taxon>
        <taxon>Pezizomycotina</taxon>
        <taxon>Eurotiomycetes</taxon>
        <taxon>Eurotiomycetidae</taxon>
        <taxon>Onygenales</taxon>
        <taxon>Ajellomycetaceae</taxon>
        <taxon>Histoplasma</taxon>
    </lineage>
</organism>
<dbReference type="InterPro" id="IPR051678">
    <property type="entry name" value="AGP_Transferase"/>
</dbReference>
<dbReference type="EMBL" id="CP069114">
    <property type="protein sequence ID" value="QSS64126.1"/>
    <property type="molecule type" value="Genomic_DNA"/>
</dbReference>
<dbReference type="VEuPathDB" id="FungiDB:I7I51_01189"/>
<dbReference type="SUPFAM" id="SSF56112">
    <property type="entry name" value="Protein kinase-like (PK-like)"/>
    <property type="match status" value="1"/>
</dbReference>
<evidence type="ECO:0000313" key="1">
    <source>
        <dbReference type="EMBL" id="QSS64126.1"/>
    </source>
</evidence>
<gene>
    <name evidence="1" type="ORF">I7I51_01189</name>
</gene>
<evidence type="ECO:0008006" key="3">
    <source>
        <dbReference type="Google" id="ProtNLM"/>
    </source>
</evidence>
<protein>
    <recommendedName>
        <fullName evidence="3">Aminoglycoside phosphotransferase domain-containing protein</fullName>
    </recommendedName>
</protein>
<sequence>MCCERRHMTGVDPHKLTLRSSVANTICMMFIERRLLRGVTTYSAVRTKFFALIHESRTEIESTVAYHLGLESSKQCHVEEMAQWIHGTFNVCVPVRIEPSQDRVNIRFTLPYRNGEKVFPGNADEKVRCEAGAYAWLQQECPSIPIPYLHGFCLSNGLHICEKFSLVISMGAEAPPGPVVDVAPPATLQLYPDPHLNASKFNWVIFGDELYCKSQKDKCCLKHGTSIELENAGVPIHIARDRTFTSVIAYVADLLAYHDNQLRQNANAVKGLGDCVSQMCALTIMKAVAPQFYNHDYDTGPFVFSLTDLHQSNIFVDKDWNVTYIIDLEWAASLPVEFIQLPHWLAGKEVDGIELDLYTAYLEEYVGILREARRRWTKLGVIHLSCLTL</sequence>
<dbReference type="PANTHER" id="PTHR21310">
    <property type="entry name" value="AMINOGLYCOSIDE PHOSPHOTRANSFERASE-RELATED-RELATED"/>
    <property type="match status" value="1"/>
</dbReference>
<accession>A0A8A1MCA3</accession>
<name>A0A8A1MCA3_AJECA</name>
<dbReference type="Proteomes" id="UP000663671">
    <property type="component" value="Chromosome 1"/>
</dbReference>
<dbReference type="OrthoDB" id="3645574at2759"/>
<dbReference type="InterPro" id="IPR011009">
    <property type="entry name" value="Kinase-like_dom_sf"/>
</dbReference>
<reference evidence="1" key="1">
    <citation type="submission" date="2021-01" db="EMBL/GenBank/DDBJ databases">
        <title>Chromosome-level genome assembly of a human fungal pathogen reveals clustering of transcriptionally co-regulated genes.</title>
        <authorList>
            <person name="Voorhies M."/>
            <person name="Cohen S."/>
            <person name="Shea T.P."/>
            <person name="Petrus S."/>
            <person name="Munoz J.F."/>
            <person name="Poplawski S."/>
            <person name="Goldman W.E."/>
            <person name="Michael T."/>
            <person name="Cuomo C.A."/>
            <person name="Sil A."/>
            <person name="Beyhan S."/>
        </authorList>
    </citation>
    <scope>NUCLEOTIDE SEQUENCE</scope>
    <source>
        <strain evidence="1">WU24</strain>
    </source>
</reference>
<evidence type="ECO:0000313" key="2">
    <source>
        <dbReference type="Proteomes" id="UP000663671"/>
    </source>
</evidence>